<dbReference type="Pfam" id="PF00069">
    <property type="entry name" value="Pkinase"/>
    <property type="match status" value="1"/>
</dbReference>
<keyword evidence="5" id="KW-0677">Repeat</keyword>
<dbReference type="Gene3D" id="1.10.510.10">
    <property type="entry name" value="Transferase(Phosphotransferase) domain 1"/>
    <property type="match status" value="1"/>
</dbReference>
<evidence type="ECO:0000256" key="8">
    <source>
        <dbReference type="ARBA" id="ARBA00023136"/>
    </source>
</evidence>
<keyword evidence="6" id="KW-1133">Transmembrane helix</keyword>
<keyword evidence="8 9" id="KW-0472">Membrane</keyword>
<evidence type="ECO:0000256" key="3">
    <source>
        <dbReference type="ARBA" id="ARBA00022448"/>
    </source>
</evidence>
<dbReference type="Gene3D" id="3.30.200.20">
    <property type="entry name" value="Phosphorylase Kinase, domain 1"/>
    <property type="match status" value="1"/>
</dbReference>
<evidence type="ECO:0000256" key="6">
    <source>
        <dbReference type="ARBA" id="ARBA00022989"/>
    </source>
</evidence>
<feature type="domain" description="Protein kinase" evidence="11">
    <location>
        <begin position="238"/>
        <end position="626"/>
    </location>
</feature>
<dbReference type="InterPro" id="IPR018108">
    <property type="entry name" value="MCP_transmembrane"/>
</dbReference>
<comment type="caution">
    <text evidence="12">The sequence shown here is derived from an EMBL/GenBank/DDBJ whole genome shotgun (WGS) entry which is preliminary data.</text>
</comment>
<dbReference type="PANTHER" id="PTHR45624">
    <property type="entry name" value="MITOCHONDRIAL BASIC AMINO ACIDS TRANSPORTER-RELATED"/>
    <property type="match status" value="1"/>
</dbReference>
<dbReference type="InterPro" id="IPR050567">
    <property type="entry name" value="Mitochondrial_Carrier"/>
</dbReference>
<dbReference type="SMART" id="SM00220">
    <property type="entry name" value="S_TKc"/>
    <property type="match status" value="1"/>
</dbReference>
<dbReference type="PROSITE" id="PS50011">
    <property type="entry name" value="PROTEIN_KINASE_DOM"/>
    <property type="match status" value="1"/>
</dbReference>
<dbReference type="GO" id="GO:1990575">
    <property type="term" value="P:mitochondrial L-ornithine transmembrane transport"/>
    <property type="evidence" value="ECO:0007669"/>
    <property type="project" value="TreeGrafter"/>
</dbReference>
<dbReference type="GO" id="GO:0031966">
    <property type="term" value="C:mitochondrial membrane"/>
    <property type="evidence" value="ECO:0007669"/>
    <property type="project" value="UniProtKB-SubCell"/>
</dbReference>
<name>A0A8H4BK06_MUCCL</name>
<evidence type="ECO:0000256" key="4">
    <source>
        <dbReference type="ARBA" id="ARBA00022692"/>
    </source>
</evidence>
<comment type="similarity">
    <text evidence="2">Belongs to the mitochondrial carrier (TC 2.A.29) family.</text>
</comment>
<gene>
    <name evidence="12" type="ORF">FB192DRAFT_1323509</name>
</gene>
<protein>
    <recommendedName>
        <fullName evidence="11">Protein kinase domain-containing protein</fullName>
    </recommendedName>
</protein>
<accession>A0A8H4BK06</accession>
<reference evidence="12 13" key="1">
    <citation type="submission" date="2019-09" db="EMBL/GenBank/DDBJ databases">
        <authorList>
            <consortium name="DOE Joint Genome Institute"/>
            <person name="Mondo S.J."/>
            <person name="Navarro-Mendoza M.I."/>
            <person name="Perez-Arques C."/>
            <person name="Panchal S."/>
            <person name="Nicolas F.E."/>
            <person name="Ganguly P."/>
            <person name="Pangilinan J."/>
            <person name="Grigoriev I."/>
            <person name="Heitman J."/>
            <person name="Sanya K."/>
            <person name="Garre V."/>
        </authorList>
    </citation>
    <scope>NUCLEOTIDE SEQUENCE [LARGE SCALE GENOMIC DNA]</scope>
    <source>
        <strain evidence="12 13">MU402</strain>
    </source>
</reference>
<dbReference type="PANTHER" id="PTHR45624:SF45">
    <property type="entry name" value="MITOCHONDRIAL CARRIER"/>
    <property type="match status" value="1"/>
</dbReference>
<feature type="repeat" description="Solcar" evidence="9">
    <location>
        <begin position="836"/>
        <end position="920"/>
    </location>
</feature>
<evidence type="ECO:0000256" key="7">
    <source>
        <dbReference type="ARBA" id="ARBA00023128"/>
    </source>
</evidence>
<dbReference type="PROSITE" id="PS50920">
    <property type="entry name" value="SOLCAR"/>
    <property type="match status" value="3"/>
</dbReference>
<dbReference type="GO" id="GO:0000064">
    <property type="term" value="F:L-ornithine transmembrane transporter activity"/>
    <property type="evidence" value="ECO:0007669"/>
    <property type="project" value="TreeGrafter"/>
</dbReference>
<evidence type="ECO:0000256" key="1">
    <source>
        <dbReference type="ARBA" id="ARBA00004225"/>
    </source>
</evidence>
<dbReference type="EMBL" id="JAAECE010000003">
    <property type="protein sequence ID" value="KAF1803725.1"/>
    <property type="molecule type" value="Genomic_DNA"/>
</dbReference>
<evidence type="ECO:0000256" key="5">
    <source>
        <dbReference type="ARBA" id="ARBA00022737"/>
    </source>
</evidence>
<dbReference type="AlphaFoldDB" id="A0A8H4BK06"/>
<feature type="repeat" description="Solcar" evidence="9">
    <location>
        <begin position="929"/>
        <end position="1022"/>
    </location>
</feature>
<feature type="compositionally biased region" description="Polar residues" evidence="10">
    <location>
        <begin position="642"/>
        <end position="672"/>
    </location>
</feature>
<feature type="compositionally biased region" description="Low complexity" evidence="10">
    <location>
        <begin position="16"/>
        <end position="27"/>
    </location>
</feature>
<organism evidence="12 13">
    <name type="scientific">Mucor circinelloides f. lusitanicus</name>
    <name type="common">Mucor racemosus var. lusitanicus</name>
    <dbReference type="NCBI Taxonomy" id="29924"/>
    <lineage>
        <taxon>Eukaryota</taxon>
        <taxon>Fungi</taxon>
        <taxon>Fungi incertae sedis</taxon>
        <taxon>Mucoromycota</taxon>
        <taxon>Mucoromycotina</taxon>
        <taxon>Mucoromycetes</taxon>
        <taxon>Mucorales</taxon>
        <taxon>Mucorineae</taxon>
        <taxon>Mucoraceae</taxon>
        <taxon>Mucor</taxon>
    </lineage>
</organism>
<dbReference type="SUPFAM" id="SSF56112">
    <property type="entry name" value="Protein kinase-like (PK-like)"/>
    <property type="match status" value="1"/>
</dbReference>
<proteinExistence type="inferred from homology"/>
<feature type="region of interest" description="Disordered" evidence="10">
    <location>
        <begin position="360"/>
        <end position="417"/>
    </location>
</feature>
<evidence type="ECO:0000256" key="2">
    <source>
        <dbReference type="ARBA" id="ARBA00006375"/>
    </source>
</evidence>
<feature type="repeat" description="Solcar" evidence="9">
    <location>
        <begin position="1029"/>
        <end position="1115"/>
    </location>
</feature>
<dbReference type="PROSITE" id="PS00108">
    <property type="entry name" value="PROTEIN_KINASE_ST"/>
    <property type="match status" value="1"/>
</dbReference>
<keyword evidence="3" id="KW-0813">Transport</keyword>
<feature type="region of interest" description="Disordered" evidence="10">
    <location>
        <begin position="637"/>
        <end position="720"/>
    </location>
</feature>
<dbReference type="InterPro" id="IPR011009">
    <property type="entry name" value="Kinase-like_dom_sf"/>
</dbReference>
<dbReference type="GO" id="GO:0005524">
    <property type="term" value="F:ATP binding"/>
    <property type="evidence" value="ECO:0007669"/>
    <property type="project" value="InterPro"/>
</dbReference>
<feature type="region of interest" description="Disordered" evidence="10">
    <location>
        <begin position="195"/>
        <end position="217"/>
    </location>
</feature>
<dbReference type="Proteomes" id="UP000469890">
    <property type="component" value="Unassembled WGS sequence"/>
</dbReference>
<comment type="subcellular location">
    <subcellularLocation>
        <location evidence="1">Mitochondrion membrane</location>
        <topology evidence="1">Multi-pass membrane protein</topology>
    </subcellularLocation>
</comment>
<evidence type="ECO:0000313" key="12">
    <source>
        <dbReference type="EMBL" id="KAF1803725.1"/>
    </source>
</evidence>
<dbReference type="Pfam" id="PF00153">
    <property type="entry name" value="Mito_carr"/>
    <property type="match status" value="3"/>
</dbReference>
<evidence type="ECO:0000259" key="11">
    <source>
        <dbReference type="PROSITE" id="PS50011"/>
    </source>
</evidence>
<evidence type="ECO:0000256" key="9">
    <source>
        <dbReference type="PROSITE-ProRule" id="PRU00282"/>
    </source>
</evidence>
<dbReference type="GO" id="GO:0004672">
    <property type="term" value="F:protein kinase activity"/>
    <property type="evidence" value="ECO:0007669"/>
    <property type="project" value="InterPro"/>
</dbReference>
<keyword evidence="4 9" id="KW-0812">Transmembrane</keyword>
<keyword evidence="7" id="KW-0496">Mitochondrion</keyword>
<dbReference type="InterPro" id="IPR008271">
    <property type="entry name" value="Ser/Thr_kinase_AS"/>
</dbReference>
<dbReference type="SUPFAM" id="SSF103506">
    <property type="entry name" value="Mitochondrial carrier"/>
    <property type="match status" value="1"/>
</dbReference>
<dbReference type="Gene3D" id="1.50.40.10">
    <property type="entry name" value="Mitochondrial carrier domain"/>
    <property type="match status" value="1"/>
</dbReference>
<evidence type="ECO:0000256" key="10">
    <source>
        <dbReference type="SAM" id="MobiDB-lite"/>
    </source>
</evidence>
<evidence type="ECO:0000313" key="13">
    <source>
        <dbReference type="Proteomes" id="UP000469890"/>
    </source>
</evidence>
<sequence>MNNSTPKRRASEPEASEALALISSANSQQNRVPPPLPYLPSDYRPSPDSPRHFVATQHPLLFDTHHNNPHNKRQRSRSIGYPLAIENTAAGASNSEHFELVPYREWTVIARNNQKGQLVLYNQDSQSVTVQNYLPDHLAHLDPNIPIQMKSDEENYCPYCHQSMPNASSTSKPTRDEPDFMDRNYFRLLASSQTNTATNSPVQSRSSTFSTDAARPPPISAQNLNANAFNQGYYSKFFVEMNKLGKGFRGSVFLCEVSQALWKHPSVGSDRFFVKQHMLDGVKLGKYAVKKVAIGNNHPWLVRMLREVHLLERLRHPNIVSYKHSWLEYNRLTPFGPEVPCLFILMECANGGNLEEYFEHVSSNKPEKTSAHASSTATTQQKRRMSSKELKRERIRKQYQAQESFEKEQDTSAPVTSVSRRLLTMTEIWSLFLDIVQGLAHLHQQNIVHRDLKPPNLLLQYDERNRHGHQGIPRVLISDFGECEDLDETRVDDNRTGATGTLEFMAPEHVKLDPRGRNTVDYSPKADMWSLGMVLYFLCYSRLPYSVIDDVEILRAEILDFRDVRFPTSRFDIYKNDPALYTEALNNPNITSDIPNELKILIRMLLSIDPSKRPSCNEILTKLRSIRRDETASIFQDIPSEWNGSPTSTAAQPASPSRNPTATTAKSPSPLNDTIIVNAEVIDPSDFSQQRPATKHRHSSSAMSKDRGSPTSSDSNTLRKRQRLLGKMEVDEDIVMAESNQDDGHNEEEMLEAPRLLLGSPGLDEPHHPSRWLSDHHSIQIIKIVTVVLKIASCSYSCSPYSAKPSALYPVIIFALLDFWSESSSPSFLLMSIHQTSATADFISGNFGGMSQVIVGQPLDTIKVRLQLDQGRFKGAWDCTVQTVQKEGFFALYKGMASPLIGIGAVNALLFAANSSIKSKLQSHPDELLSLDKIALAGAGAGFVNSILASPVELLKIKMQAQFGSKSVDGKRHFTGPIDCAKYLIQRDGIAHGLFRGLWATIAREIPAYAGFYSGFEFTKRYLTQGQEASVVQLMMSGAMGGVSYWVCSYPLDVVKSVVQNQVEPPKGLYITHVLKQIYRRDGLGGLFRGFTPTVLRSIPAAGATFTAYELSIRAFQANGW</sequence>
<dbReference type="InterPro" id="IPR023395">
    <property type="entry name" value="MCP_dom_sf"/>
</dbReference>
<feature type="compositionally biased region" description="Polar residues" evidence="10">
    <location>
        <begin position="195"/>
        <end position="211"/>
    </location>
</feature>
<dbReference type="InterPro" id="IPR000719">
    <property type="entry name" value="Prot_kinase_dom"/>
</dbReference>
<feature type="region of interest" description="Disordered" evidence="10">
    <location>
        <begin position="1"/>
        <end position="49"/>
    </location>
</feature>